<comment type="caution">
    <text evidence="2">The sequence shown here is derived from an EMBL/GenBank/DDBJ whole genome shotgun (WGS) entry which is preliminary data.</text>
</comment>
<dbReference type="GO" id="GO:0006890">
    <property type="term" value="P:retrograde vesicle-mediated transport, Golgi to endoplasmic reticulum"/>
    <property type="evidence" value="ECO:0007669"/>
    <property type="project" value="InterPro"/>
</dbReference>
<sequence length="711" mass="84600">MASNPSALIEINGELGDNFEDLITRCEKYKQVLQNRKHDITQKINSQVVGPNSNMVKTLNKVHEERDRIVSLRKEVELLKSKYARFKKETESIRTIFQKLIEDLKYNCNRMIYFTCLRCINSRSNKIRTDLMSKRDSEAIKSYKILCELSFALSTSPCKHLISYITRVINYWHCVLEKCYSEDFEIILKQMNWPFTMNEITDNAKLNNFKQQFQRLANMLIKVQLPSHCSKDDHSEFDEQTSQLLEHYSHVSMPIIMILVPFRKRFFYHFTGKKQTNKPDKPEWFLSRVLSWIRDYRTFVVDWLGPVYTENGKRPIDSQHDFITGLLQFVVVKLDSDLSHFQLEDVVFSHIVDETLAFEHELRKVYNYPNDYPSVTEVLTQAQIFFKWINMERKYAHIKMDEILQNKEQWKILIYDSQYCMTVCADSFLTLLNTMSDRYSILRQPRHKLQFLKLQTDLLEEFRQNIVDEEIESNEYLSEMLCTLHYISYTLYNWGTNMHFLSLLNYKCELENEVRNRSESEFTEVLDTADTVFDDSIRLYNLGIDNLLNCLTENIMTKIKYISKQYKRDRWHIMETLVDENKYSITDSGWMMYETFTENLNTLNKSLPTSLFNKCWPILATKMSTFLFNDILLANMFNRGGAQHLLCDVRYKLLPIISKYTTKPSIYIERLLEACRVLNFEPNFKPVILKRNEVSEILLRRIEHGNVLELE</sequence>
<dbReference type="GO" id="GO:0060628">
    <property type="term" value="P:regulation of ER to Golgi vesicle-mediated transport"/>
    <property type="evidence" value="ECO:0007669"/>
    <property type="project" value="TreeGrafter"/>
</dbReference>
<evidence type="ECO:0000313" key="2">
    <source>
        <dbReference type="EMBL" id="KAF0751299.1"/>
    </source>
</evidence>
<dbReference type="Gene3D" id="1.20.58.1420">
    <property type="entry name" value="Dsl1p vesicle tethering complex, Tip20p subunit, domain B"/>
    <property type="match status" value="1"/>
</dbReference>
<dbReference type="GO" id="GO:0070939">
    <property type="term" value="C:Dsl1/NZR complex"/>
    <property type="evidence" value="ECO:0007669"/>
    <property type="project" value="InterPro"/>
</dbReference>
<dbReference type="InterPro" id="IPR042042">
    <property type="entry name" value="Tip20p_domB"/>
</dbReference>
<gene>
    <name evidence="2" type="ORF">FWK35_00026897</name>
</gene>
<dbReference type="PANTHER" id="PTHR13520">
    <property type="entry name" value="RAD50-INTERACTING PROTEIN 1 RINT-1"/>
    <property type="match status" value="1"/>
</dbReference>
<dbReference type="GO" id="GO:0006888">
    <property type="term" value="P:endoplasmic reticulum to Golgi vesicle-mediated transport"/>
    <property type="evidence" value="ECO:0007669"/>
    <property type="project" value="InterPro"/>
</dbReference>
<evidence type="ECO:0000256" key="1">
    <source>
        <dbReference type="SAM" id="Coils"/>
    </source>
</evidence>
<dbReference type="InterPro" id="IPR042044">
    <property type="entry name" value="EXOC6PINT-1/Sec15/Tip20_C_dom2"/>
</dbReference>
<dbReference type="Gene3D" id="1.20.58.670">
    <property type="entry name" value="Dsl1p vesicle tethering complex, Tip20p subunit, domain D"/>
    <property type="match status" value="1"/>
</dbReference>
<organism evidence="2 3">
    <name type="scientific">Aphis craccivora</name>
    <name type="common">Cowpea aphid</name>
    <dbReference type="NCBI Taxonomy" id="307492"/>
    <lineage>
        <taxon>Eukaryota</taxon>
        <taxon>Metazoa</taxon>
        <taxon>Ecdysozoa</taxon>
        <taxon>Arthropoda</taxon>
        <taxon>Hexapoda</taxon>
        <taxon>Insecta</taxon>
        <taxon>Pterygota</taxon>
        <taxon>Neoptera</taxon>
        <taxon>Paraneoptera</taxon>
        <taxon>Hemiptera</taxon>
        <taxon>Sternorrhyncha</taxon>
        <taxon>Aphidomorpha</taxon>
        <taxon>Aphidoidea</taxon>
        <taxon>Aphididae</taxon>
        <taxon>Aphidini</taxon>
        <taxon>Aphis</taxon>
        <taxon>Aphis</taxon>
    </lineage>
</organism>
<dbReference type="PANTHER" id="PTHR13520:SF0">
    <property type="entry name" value="RAD50-INTERACTING PROTEIN 1"/>
    <property type="match status" value="1"/>
</dbReference>
<keyword evidence="1" id="KW-0175">Coiled coil</keyword>
<dbReference type="PROSITE" id="PS51386">
    <property type="entry name" value="RINT1_TIP20"/>
    <property type="match status" value="1"/>
</dbReference>
<reference evidence="2 3" key="1">
    <citation type="submission" date="2019-08" db="EMBL/GenBank/DDBJ databases">
        <title>Whole genome of Aphis craccivora.</title>
        <authorList>
            <person name="Voronova N.V."/>
            <person name="Shulinski R.S."/>
            <person name="Bandarenka Y.V."/>
            <person name="Zhorov D.G."/>
            <person name="Warner D."/>
        </authorList>
    </citation>
    <scope>NUCLEOTIDE SEQUENCE [LARGE SCALE GENOMIC DNA]</scope>
    <source>
        <strain evidence="2">180601</strain>
        <tissue evidence="2">Whole Body</tissue>
    </source>
</reference>
<protein>
    <submittedName>
        <fullName evidence="2">RAD50-interacting protein 1-like</fullName>
    </submittedName>
</protein>
<dbReference type="OrthoDB" id="2189254at2759"/>
<accession>A0A6G0Y907</accession>
<dbReference type="Pfam" id="PF04437">
    <property type="entry name" value="RINT1_TIP1"/>
    <property type="match status" value="1"/>
</dbReference>
<keyword evidence="3" id="KW-1185">Reference proteome</keyword>
<proteinExistence type="predicted"/>
<dbReference type="EMBL" id="VUJU01005415">
    <property type="protein sequence ID" value="KAF0751299.1"/>
    <property type="molecule type" value="Genomic_DNA"/>
</dbReference>
<name>A0A6G0Y907_APHCR</name>
<dbReference type="InterPro" id="IPR007528">
    <property type="entry name" value="RINT1_Tip20"/>
</dbReference>
<dbReference type="AlphaFoldDB" id="A0A6G0Y907"/>
<feature type="coiled-coil region" evidence="1">
    <location>
        <begin position="62"/>
        <end position="89"/>
    </location>
</feature>
<dbReference type="Proteomes" id="UP000478052">
    <property type="component" value="Unassembled WGS sequence"/>
</dbReference>
<evidence type="ECO:0000313" key="3">
    <source>
        <dbReference type="Proteomes" id="UP000478052"/>
    </source>
</evidence>